<evidence type="ECO:0000256" key="1">
    <source>
        <dbReference type="SAM" id="MobiDB-lite"/>
    </source>
</evidence>
<dbReference type="AlphaFoldDB" id="A0A7I7XP28"/>
<reference evidence="4 5" key="1">
    <citation type="journal article" date="2019" name="Emerg. Microbes Infect.">
        <title>Comprehensive subspecies identification of 175 nontuberculous mycobacteria species based on 7547 genomic profiles.</title>
        <authorList>
            <person name="Matsumoto Y."/>
            <person name="Kinjo T."/>
            <person name="Motooka D."/>
            <person name="Nabeya D."/>
            <person name="Jung N."/>
            <person name="Uechi K."/>
            <person name="Horii T."/>
            <person name="Iida T."/>
            <person name="Fujita J."/>
            <person name="Nakamura S."/>
        </authorList>
    </citation>
    <scope>NUCLEOTIDE SEQUENCE [LARGE SCALE GENOMIC DNA]</scope>
    <source>
        <strain evidence="4 5">JCM 13574</strain>
    </source>
</reference>
<evidence type="ECO:0000313" key="4">
    <source>
        <dbReference type="EMBL" id="BBZ30999.1"/>
    </source>
</evidence>
<evidence type="ECO:0000259" key="3">
    <source>
        <dbReference type="Pfam" id="PF13559"/>
    </source>
</evidence>
<accession>A0A7I7XP28</accession>
<feature type="transmembrane region" description="Helical" evidence="2">
    <location>
        <begin position="151"/>
        <end position="172"/>
    </location>
</feature>
<keyword evidence="5" id="KW-1185">Reference proteome</keyword>
<feature type="region of interest" description="Disordered" evidence="1">
    <location>
        <begin position="113"/>
        <end position="144"/>
    </location>
</feature>
<dbReference type="RefSeq" id="WP_246241057.1">
    <property type="nucleotide sequence ID" value="NZ_AP022610.1"/>
</dbReference>
<gene>
    <name evidence="4" type="ORF">MMAD_52940</name>
</gene>
<feature type="transmembrane region" description="Helical" evidence="2">
    <location>
        <begin position="37"/>
        <end position="59"/>
    </location>
</feature>
<feature type="domain" description="Protein-glutamine gamma-glutamyltransferase-like C-terminal" evidence="3">
    <location>
        <begin position="228"/>
        <end position="296"/>
    </location>
</feature>
<keyword evidence="2" id="KW-0812">Transmembrane</keyword>
<feature type="compositionally biased region" description="Low complexity" evidence="1">
    <location>
        <begin position="113"/>
        <end position="130"/>
    </location>
</feature>
<dbReference type="KEGG" id="mmag:MMAD_52940"/>
<sequence>MTVVVALLVVATVALRGYVPGAEPPQRTQPGQHPVALAVVVVLLVGAVAVIAVAVIARLRHRTSAPPRPAGASDWLREAGGGRPTWRVALIAFALILGWLLLTMLLGKLAGGPSSPSSGPVPAAPTATSPASPPAAPPPPAPQAEPSHANLLGYFFGATVVFLGVIVVGTVVGSSRRRRTQGSPLGAPADDAAPRVETGSESLVRAAEVGLAEVEDPSREPRKAIIACYAAMERQLALLPDAAPRDFDTASEVLARAVEHQALAPDSATQLVELFDEARFSPHVMNEGHRDEAVAVLTQVLDELRSRT</sequence>
<dbReference type="InterPro" id="IPR025403">
    <property type="entry name" value="TgpA-like_C"/>
</dbReference>
<feature type="compositionally biased region" description="Pro residues" evidence="1">
    <location>
        <begin position="131"/>
        <end position="143"/>
    </location>
</feature>
<evidence type="ECO:0000313" key="5">
    <source>
        <dbReference type="Proteomes" id="UP000466517"/>
    </source>
</evidence>
<feature type="region of interest" description="Disordered" evidence="1">
    <location>
        <begin position="177"/>
        <end position="200"/>
    </location>
</feature>
<protein>
    <recommendedName>
        <fullName evidence="3">Protein-glutamine gamma-glutamyltransferase-like C-terminal domain-containing protein</fullName>
    </recommendedName>
</protein>
<name>A0A7I7XP28_9MYCO</name>
<dbReference type="Pfam" id="PF13559">
    <property type="entry name" value="DUF4129"/>
    <property type="match status" value="1"/>
</dbReference>
<dbReference type="Proteomes" id="UP000466517">
    <property type="component" value="Chromosome"/>
</dbReference>
<feature type="transmembrane region" description="Helical" evidence="2">
    <location>
        <begin position="86"/>
        <end position="107"/>
    </location>
</feature>
<keyword evidence="2" id="KW-1133">Transmembrane helix</keyword>
<keyword evidence="2" id="KW-0472">Membrane</keyword>
<organism evidence="4 5">
    <name type="scientific">Mycolicibacterium madagascariense</name>
    <dbReference type="NCBI Taxonomy" id="212765"/>
    <lineage>
        <taxon>Bacteria</taxon>
        <taxon>Bacillati</taxon>
        <taxon>Actinomycetota</taxon>
        <taxon>Actinomycetes</taxon>
        <taxon>Mycobacteriales</taxon>
        <taxon>Mycobacteriaceae</taxon>
        <taxon>Mycolicibacterium</taxon>
    </lineage>
</organism>
<proteinExistence type="predicted"/>
<dbReference type="EMBL" id="AP022610">
    <property type="protein sequence ID" value="BBZ30999.1"/>
    <property type="molecule type" value="Genomic_DNA"/>
</dbReference>
<evidence type="ECO:0000256" key="2">
    <source>
        <dbReference type="SAM" id="Phobius"/>
    </source>
</evidence>